<proteinExistence type="predicted"/>
<sequence length="18" mass="2240">MRSYSELRNFRSTLMHPN</sequence>
<reference evidence="1" key="2">
    <citation type="journal article" date="2015" name="Fish Shellfish Immunol.">
        <title>Early steps in the European eel (Anguilla anguilla)-Vibrio vulnificus interaction in the gills: Role of the RtxA13 toxin.</title>
        <authorList>
            <person name="Callol A."/>
            <person name="Pajuelo D."/>
            <person name="Ebbesson L."/>
            <person name="Teles M."/>
            <person name="MacKenzie S."/>
            <person name="Amaro C."/>
        </authorList>
    </citation>
    <scope>NUCLEOTIDE SEQUENCE</scope>
</reference>
<protein>
    <submittedName>
        <fullName evidence="1">Uncharacterized protein</fullName>
    </submittedName>
</protein>
<name>A0A0E9TBK5_ANGAN</name>
<organism evidence="1">
    <name type="scientific">Anguilla anguilla</name>
    <name type="common">European freshwater eel</name>
    <name type="synonym">Muraena anguilla</name>
    <dbReference type="NCBI Taxonomy" id="7936"/>
    <lineage>
        <taxon>Eukaryota</taxon>
        <taxon>Metazoa</taxon>
        <taxon>Chordata</taxon>
        <taxon>Craniata</taxon>
        <taxon>Vertebrata</taxon>
        <taxon>Euteleostomi</taxon>
        <taxon>Actinopterygii</taxon>
        <taxon>Neopterygii</taxon>
        <taxon>Teleostei</taxon>
        <taxon>Anguilliformes</taxon>
        <taxon>Anguillidae</taxon>
        <taxon>Anguilla</taxon>
    </lineage>
</organism>
<accession>A0A0E9TBK5</accession>
<evidence type="ECO:0000313" key="1">
    <source>
        <dbReference type="EMBL" id="JAH51094.1"/>
    </source>
</evidence>
<reference evidence="1" key="1">
    <citation type="submission" date="2014-11" db="EMBL/GenBank/DDBJ databases">
        <authorList>
            <person name="Amaro Gonzalez C."/>
        </authorList>
    </citation>
    <scope>NUCLEOTIDE SEQUENCE</scope>
</reference>
<dbReference type="AlphaFoldDB" id="A0A0E9TBK5"/>
<dbReference type="EMBL" id="GBXM01057483">
    <property type="protein sequence ID" value="JAH51094.1"/>
    <property type="molecule type" value="Transcribed_RNA"/>
</dbReference>